<dbReference type="AlphaFoldDB" id="A0A8J6A828"/>
<keyword evidence="3" id="KW-1185">Reference proteome</keyword>
<organism evidence="2 3">
    <name type="scientific">Galemys pyrenaicus</name>
    <name type="common">Iberian desman</name>
    <name type="synonym">Pyrenean desman</name>
    <dbReference type="NCBI Taxonomy" id="202257"/>
    <lineage>
        <taxon>Eukaryota</taxon>
        <taxon>Metazoa</taxon>
        <taxon>Chordata</taxon>
        <taxon>Craniata</taxon>
        <taxon>Vertebrata</taxon>
        <taxon>Euteleostomi</taxon>
        <taxon>Mammalia</taxon>
        <taxon>Eutheria</taxon>
        <taxon>Laurasiatheria</taxon>
        <taxon>Eulipotyphla</taxon>
        <taxon>Talpidae</taxon>
        <taxon>Galemys</taxon>
    </lineage>
</organism>
<evidence type="ECO:0000313" key="2">
    <source>
        <dbReference type="EMBL" id="KAG8512335.1"/>
    </source>
</evidence>
<dbReference type="Proteomes" id="UP000700334">
    <property type="component" value="Unassembled WGS sequence"/>
</dbReference>
<gene>
    <name evidence="2" type="ORF">J0S82_008893</name>
</gene>
<sequence>MATPVVCLARGARTAHGLKPQGAGQHSTPASLARHRRWRNLVSSVWKPHAMKSAVSMRLSASGSVAGMEASVRDELTLQWLFPGQRVAQPAGSAPSPSERTHQEPGEAGCSLRASDSRVLTCAAVWRMPKGLEPGSHESPDDSSSTAHTLELLCHLDNAAHGSSACVMWEPTGDGKKVISLADNHILLWDLQESSSQAPVSDQPSALVPLSASS</sequence>
<dbReference type="OrthoDB" id="196957at2759"/>
<reference evidence="2" key="1">
    <citation type="journal article" date="2021" name="Evol. Appl.">
        <title>The genome of the Pyrenean desman and the effects of bottlenecks and inbreeding on the genomic landscape of an endangered species.</title>
        <authorList>
            <person name="Escoda L."/>
            <person name="Castresana J."/>
        </authorList>
    </citation>
    <scope>NUCLEOTIDE SEQUENCE</scope>
    <source>
        <strain evidence="2">IBE-C5619</strain>
    </source>
</reference>
<name>A0A8J6A828_GALPY</name>
<evidence type="ECO:0000256" key="1">
    <source>
        <dbReference type="SAM" id="MobiDB-lite"/>
    </source>
</evidence>
<dbReference type="PANTHER" id="PTHR14205:SF15">
    <property type="entry name" value="EARP AND GARP COMPLEX-INTERACTING PROTEIN 1"/>
    <property type="match status" value="1"/>
</dbReference>
<protein>
    <submittedName>
        <fullName evidence="2">EARP and GARP complex-interacting protein 1</fullName>
    </submittedName>
</protein>
<comment type="caution">
    <text evidence="2">The sequence shown here is derived from an EMBL/GenBank/DDBJ whole genome shotgun (WGS) entry which is preliminary data.</text>
</comment>
<dbReference type="PANTHER" id="PTHR14205">
    <property type="entry name" value="WD-REPEAT PROTEIN"/>
    <property type="match status" value="1"/>
</dbReference>
<feature type="region of interest" description="Disordered" evidence="1">
    <location>
        <begin position="195"/>
        <end position="214"/>
    </location>
</feature>
<feature type="compositionally biased region" description="Polar residues" evidence="1">
    <location>
        <begin position="195"/>
        <end position="204"/>
    </location>
</feature>
<dbReference type="EMBL" id="JAGFMF010011799">
    <property type="protein sequence ID" value="KAG8512335.1"/>
    <property type="molecule type" value="Genomic_DNA"/>
</dbReference>
<proteinExistence type="predicted"/>
<evidence type="ECO:0000313" key="3">
    <source>
        <dbReference type="Proteomes" id="UP000700334"/>
    </source>
</evidence>
<accession>A0A8J6A828</accession>
<dbReference type="GO" id="GO:0016567">
    <property type="term" value="P:protein ubiquitination"/>
    <property type="evidence" value="ECO:0007669"/>
    <property type="project" value="TreeGrafter"/>
</dbReference>
<dbReference type="InterPro" id="IPR040323">
    <property type="entry name" value="EIPR1"/>
</dbReference>
<feature type="region of interest" description="Disordered" evidence="1">
    <location>
        <begin position="87"/>
        <end position="112"/>
    </location>
</feature>